<keyword evidence="1" id="KW-0285">Flavoprotein</keyword>
<dbReference type="InterPro" id="IPR015659">
    <property type="entry name" value="Proline_oxidase"/>
</dbReference>
<comment type="similarity">
    <text evidence="1">Belongs to the proline oxidase family.</text>
</comment>
<comment type="function">
    <text evidence="1">Converts proline to delta-1-pyrroline-5-carboxylate.</text>
</comment>
<protein>
    <recommendedName>
        <fullName evidence="1">Proline dehydrogenase</fullName>
        <ecNumber evidence="1">1.5.5.2</ecNumber>
    </recommendedName>
</protein>
<evidence type="ECO:0000313" key="3">
    <source>
        <dbReference type="Proteomes" id="UP000053676"/>
    </source>
</evidence>
<accession>W2SJ89</accession>
<proteinExistence type="inferred from homology"/>
<gene>
    <name evidence="2" type="ORF">NECAME_15177</name>
</gene>
<dbReference type="GO" id="GO:0005739">
    <property type="term" value="C:mitochondrion"/>
    <property type="evidence" value="ECO:0007669"/>
    <property type="project" value="TreeGrafter"/>
</dbReference>
<evidence type="ECO:0000256" key="1">
    <source>
        <dbReference type="RuleBase" id="RU364054"/>
    </source>
</evidence>
<dbReference type="EMBL" id="KI669066">
    <property type="protein sequence ID" value="ETN69665.1"/>
    <property type="molecule type" value="Genomic_DNA"/>
</dbReference>
<dbReference type="AlphaFoldDB" id="W2SJ89"/>
<sequence length="162" mass="18364">MAAADKHRTFYFQNHLFRQSKTNFEIIRAYVVLRLCAFQTLVKHNQKILATLRATLGQTLFKKVLKNTFYGHFVGGESLDEIEPVVARLKHFGVKSILDYSVESDLSSGEAVKTAQDSKLAAEVAPAAFKDRVDSKTLQVTRDKYAVHEEFADRRKDVVSAR</sequence>
<keyword evidence="1" id="KW-0274">FAD</keyword>
<evidence type="ECO:0000313" key="2">
    <source>
        <dbReference type="EMBL" id="ETN69665.1"/>
    </source>
</evidence>
<dbReference type="OrthoDB" id="5464at2759"/>
<organism evidence="2 3">
    <name type="scientific">Necator americanus</name>
    <name type="common">Human hookworm</name>
    <dbReference type="NCBI Taxonomy" id="51031"/>
    <lineage>
        <taxon>Eukaryota</taxon>
        <taxon>Metazoa</taxon>
        <taxon>Ecdysozoa</taxon>
        <taxon>Nematoda</taxon>
        <taxon>Chromadorea</taxon>
        <taxon>Rhabditida</taxon>
        <taxon>Rhabditina</taxon>
        <taxon>Rhabditomorpha</taxon>
        <taxon>Strongyloidea</taxon>
        <taxon>Ancylostomatidae</taxon>
        <taxon>Bunostominae</taxon>
        <taxon>Necator</taxon>
    </lineage>
</organism>
<name>W2SJ89_NECAM</name>
<reference evidence="3" key="1">
    <citation type="journal article" date="2014" name="Nat. Genet.">
        <title>Genome of the human hookworm Necator americanus.</title>
        <authorList>
            <person name="Tang Y.T."/>
            <person name="Gao X."/>
            <person name="Rosa B.A."/>
            <person name="Abubucker S."/>
            <person name="Hallsworth-Pepin K."/>
            <person name="Martin J."/>
            <person name="Tyagi R."/>
            <person name="Heizer E."/>
            <person name="Zhang X."/>
            <person name="Bhonagiri-Palsikar V."/>
            <person name="Minx P."/>
            <person name="Warren W.C."/>
            <person name="Wang Q."/>
            <person name="Zhan B."/>
            <person name="Hotez P.J."/>
            <person name="Sternberg P.W."/>
            <person name="Dougall A."/>
            <person name="Gaze S.T."/>
            <person name="Mulvenna J."/>
            <person name="Sotillo J."/>
            <person name="Ranganathan S."/>
            <person name="Rabelo E.M."/>
            <person name="Wilson R.K."/>
            <person name="Felgner P.L."/>
            <person name="Bethony J."/>
            <person name="Hawdon J.M."/>
            <person name="Gasser R.B."/>
            <person name="Loukas A."/>
            <person name="Mitreva M."/>
        </authorList>
    </citation>
    <scope>NUCLEOTIDE SEQUENCE [LARGE SCALE GENOMIC DNA]</scope>
</reference>
<dbReference type="Gene3D" id="3.20.20.220">
    <property type="match status" value="1"/>
</dbReference>
<keyword evidence="1" id="KW-0642">Proline metabolism</keyword>
<dbReference type="GO" id="GO:0010133">
    <property type="term" value="P:L-proline catabolic process to L-glutamate"/>
    <property type="evidence" value="ECO:0007669"/>
    <property type="project" value="TreeGrafter"/>
</dbReference>
<dbReference type="STRING" id="51031.W2SJ89"/>
<dbReference type="GO" id="GO:0071949">
    <property type="term" value="F:FAD binding"/>
    <property type="evidence" value="ECO:0007669"/>
    <property type="project" value="TreeGrafter"/>
</dbReference>
<dbReference type="Proteomes" id="UP000053676">
    <property type="component" value="Unassembled WGS sequence"/>
</dbReference>
<comment type="catalytic activity">
    <reaction evidence="1">
        <text>L-proline + a quinone = (S)-1-pyrroline-5-carboxylate + a quinol + H(+)</text>
        <dbReference type="Rhea" id="RHEA:23784"/>
        <dbReference type="ChEBI" id="CHEBI:15378"/>
        <dbReference type="ChEBI" id="CHEBI:17388"/>
        <dbReference type="ChEBI" id="CHEBI:24646"/>
        <dbReference type="ChEBI" id="CHEBI:60039"/>
        <dbReference type="ChEBI" id="CHEBI:132124"/>
        <dbReference type="EC" id="1.5.5.2"/>
    </reaction>
</comment>
<keyword evidence="3" id="KW-1185">Reference proteome</keyword>
<dbReference type="PANTHER" id="PTHR13914">
    <property type="entry name" value="PROLINE OXIDASE"/>
    <property type="match status" value="1"/>
</dbReference>
<dbReference type="PANTHER" id="PTHR13914:SF0">
    <property type="entry name" value="PROLINE DEHYDROGENASE 1, MITOCHONDRIAL"/>
    <property type="match status" value="1"/>
</dbReference>
<dbReference type="GO" id="GO:0004657">
    <property type="term" value="F:proline dehydrogenase activity"/>
    <property type="evidence" value="ECO:0007669"/>
    <property type="project" value="UniProtKB-EC"/>
</dbReference>
<dbReference type="OMA" id="AEMESCT"/>
<dbReference type="EC" id="1.5.5.2" evidence="1"/>
<comment type="cofactor">
    <cofactor evidence="1">
        <name>FAD</name>
        <dbReference type="ChEBI" id="CHEBI:57692"/>
    </cofactor>
</comment>
<keyword evidence="1" id="KW-0560">Oxidoreductase</keyword>
<dbReference type="KEGG" id="nai:NECAME_15177"/>